<keyword evidence="3" id="KW-1185">Reference proteome</keyword>
<sequence>MVNEYSVKSEKDKQEPFIAGSHQAVSSPVRNLGRRIPEIPCVSCGILQQPLLFL</sequence>
<evidence type="ECO:0000256" key="1">
    <source>
        <dbReference type="SAM" id="MobiDB-lite"/>
    </source>
</evidence>
<reference evidence="3" key="1">
    <citation type="submission" date="2011-04" db="EMBL/GenBank/DDBJ databases">
        <title>The complete genome of Spirochaeta coccoides DSM 17374.</title>
        <authorList>
            <person name="Lucas S."/>
            <person name="Copeland A."/>
            <person name="Lapidus A."/>
            <person name="Bruce D."/>
            <person name="Goodwin L."/>
            <person name="Pitluck S."/>
            <person name="Peters L."/>
            <person name="Kyrpides N."/>
            <person name="Mavromatis K."/>
            <person name="Pagani I."/>
            <person name="Ivanova N."/>
            <person name="Ovchinnikova G."/>
            <person name="Lu M."/>
            <person name="Detter J.C."/>
            <person name="Tapia R."/>
            <person name="Han C."/>
            <person name="Land M."/>
            <person name="Hauser L."/>
            <person name="Markowitz V."/>
            <person name="Cheng J.-F."/>
            <person name="Hugenholtz P."/>
            <person name="Woyke T."/>
            <person name="Wu D."/>
            <person name="Spring S."/>
            <person name="Schroeder M."/>
            <person name="Brambilla E."/>
            <person name="Klenk H.-P."/>
            <person name="Eisen J.A."/>
        </authorList>
    </citation>
    <scope>NUCLEOTIDE SEQUENCE [LARGE SCALE GENOMIC DNA]</scope>
    <source>
        <strain evidence="3">ATCC BAA-1237 / DSM 17374 / SPN1</strain>
    </source>
</reference>
<organism evidence="2 3">
    <name type="scientific">Parasphaerochaeta coccoides (strain ATCC BAA-1237 / DSM 17374 / SPN1)</name>
    <name type="common">Sphaerochaeta coccoides</name>
    <dbReference type="NCBI Taxonomy" id="760011"/>
    <lineage>
        <taxon>Bacteria</taxon>
        <taxon>Pseudomonadati</taxon>
        <taxon>Spirochaetota</taxon>
        <taxon>Spirochaetia</taxon>
        <taxon>Spirochaetales</taxon>
        <taxon>Sphaerochaetaceae</taxon>
        <taxon>Parasphaerochaeta</taxon>
    </lineage>
</organism>
<dbReference type="KEGG" id="scc:Spico_0199"/>
<name>F4GKM6_PARC1</name>
<evidence type="ECO:0000313" key="2">
    <source>
        <dbReference type="EMBL" id="AEC01435.1"/>
    </source>
</evidence>
<accession>F4GKM6</accession>
<feature type="region of interest" description="Disordered" evidence="1">
    <location>
        <begin position="1"/>
        <end position="20"/>
    </location>
</feature>
<dbReference type="AlphaFoldDB" id="F4GKM6"/>
<dbReference type="STRING" id="760011.Spico_0199"/>
<gene>
    <name evidence="2" type="ordered locus">Spico_0199</name>
</gene>
<proteinExistence type="predicted"/>
<dbReference type="EMBL" id="CP002659">
    <property type="protein sequence ID" value="AEC01435.1"/>
    <property type="molecule type" value="Genomic_DNA"/>
</dbReference>
<protein>
    <submittedName>
        <fullName evidence="2">Uncharacterized protein</fullName>
    </submittedName>
</protein>
<dbReference type="HOGENOM" id="CLU_3048084_0_0_12"/>
<evidence type="ECO:0000313" key="3">
    <source>
        <dbReference type="Proteomes" id="UP000007939"/>
    </source>
</evidence>
<dbReference type="Proteomes" id="UP000007939">
    <property type="component" value="Chromosome"/>
</dbReference>
<reference evidence="2 3" key="2">
    <citation type="journal article" date="2012" name="Stand. Genomic Sci.">
        <title>Complete genome sequence of the termite hindgut bacterium Spirochaeta coccoides type strain (SPN1(T)), reclassification in the genus Sphaerochaeta as Sphaerochaeta coccoides comb. nov. and emendations of the family Spirochaetaceae and the genus Sphaerochaeta.</title>
        <authorList>
            <person name="Abt B."/>
            <person name="Han C."/>
            <person name="Scheuner C."/>
            <person name="Lu M."/>
            <person name="Lapidus A."/>
            <person name="Nolan M."/>
            <person name="Lucas S."/>
            <person name="Hammon N."/>
            <person name="Deshpande S."/>
            <person name="Cheng J.F."/>
            <person name="Tapia R."/>
            <person name="Goodwin L.A."/>
            <person name="Pitluck S."/>
            <person name="Liolios K."/>
            <person name="Pagani I."/>
            <person name="Ivanova N."/>
            <person name="Mavromatis K."/>
            <person name="Mikhailova N."/>
            <person name="Huntemann M."/>
            <person name="Pati A."/>
            <person name="Chen A."/>
            <person name="Palaniappan K."/>
            <person name="Land M."/>
            <person name="Hauser L."/>
            <person name="Brambilla E.M."/>
            <person name="Rohde M."/>
            <person name="Spring S."/>
            <person name="Gronow S."/>
            <person name="Goker M."/>
            <person name="Woyke T."/>
            <person name="Bristow J."/>
            <person name="Eisen J.A."/>
            <person name="Markowitz V."/>
            <person name="Hugenholtz P."/>
            <person name="Kyrpides N.C."/>
            <person name="Klenk H.P."/>
            <person name="Detter J.C."/>
        </authorList>
    </citation>
    <scope>NUCLEOTIDE SEQUENCE [LARGE SCALE GENOMIC DNA]</scope>
    <source>
        <strain evidence="3">ATCC BAA-1237 / DSM 17374 / SPN1</strain>
    </source>
</reference>